<keyword evidence="3 4" id="KW-0808">Transferase</keyword>
<organism evidence="4 5">
    <name type="scientific">Aspergillus sclerotialis</name>
    <dbReference type="NCBI Taxonomy" id="2070753"/>
    <lineage>
        <taxon>Eukaryota</taxon>
        <taxon>Fungi</taxon>
        <taxon>Dikarya</taxon>
        <taxon>Ascomycota</taxon>
        <taxon>Pezizomycotina</taxon>
        <taxon>Eurotiomycetes</taxon>
        <taxon>Eurotiomycetidae</taxon>
        <taxon>Eurotiales</taxon>
        <taxon>Aspergillaceae</taxon>
        <taxon>Aspergillus</taxon>
        <taxon>Aspergillus subgen. Polypaecilum</taxon>
    </lineage>
</organism>
<dbReference type="Gene3D" id="3.90.550.10">
    <property type="entry name" value="Spore Coat Polysaccharide Biosynthesis Protein SpsA, Chain A"/>
    <property type="match status" value="1"/>
</dbReference>
<accession>A0A3A2ZIW9</accession>
<evidence type="ECO:0000313" key="4">
    <source>
        <dbReference type="EMBL" id="RJE23062.1"/>
    </source>
</evidence>
<evidence type="ECO:0000313" key="5">
    <source>
        <dbReference type="Proteomes" id="UP000266188"/>
    </source>
</evidence>
<dbReference type="Proteomes" id="UP000266188">
    <property type="component" value="Unassembled WGS sequence"/>
</dbReference>
<dbReference type="Pfam" id="PF05637">
    <property type="entry name" value="Glyco_transf_34"/>
    <property type="match status" value="1"/>
</dbReference>
<evidence type="ECO:0000256" key="3">
    <source>
        <dbReference type="ARBA" id="ARBA00022679"/>
    </source>
</evidence>
<gene>
    <name evidence="4" type="ORF">PHISCL_04591</name>
</gene>
<dbReference type="GO" id="GO:0006487">
    <property type="term" value="P:protein N-linked glycosylation"/>
    <property type="evidence" value="ECO:0007669"/>
    <property type="project" value="TreeGrafter"/>
</dbReference>
<protein>
    <submittedName>
        <fullName evidence="4">Alpha-1,6-mannosyltransferase subunit</fullName>
    </submittedName>
</protein>
<dbReference type="OrthoDB" id="205108at2759"/>
<dbReference type="GO" id="GO:0000009">
    <property type="term" value="F:alpha-1,6-mannosyltransferase activity"/>
    <property type="evidence" value="ECO:0007669"/>
    <property type="project" value="TreeGrafter"/>
</dbReference>
<sequence>MQFALPPRKNPPLPYAHSPRISFQRKKQLKAVALLAFAVLSVLFLLSHVFASATSSPATGPAGTSSVVIVTVVDREALSDSYIRKIVSNREDYAKRHGYTNFIANTTDYTSYLEHAPRSWSIVTGMRHAMASHPHSTYFFHLDPHALIMNPSKSLHSHILEKSELESRMLKDVSVVPPDSVVKTFSHLKASDIDLIISRDKEDLNPGSFVLRQGDFASFFLDLWFDPLFRAYNFAKAEVHALDHIVQWHPTVLARMAVVPQRTLNAYSRDSTGAAIDGTYKEGDLVLRFFGCDLDAKRSCEGEMEPFYNLWKKKVKSD</sequence>
<dbReference type="PANTHER" id="PTHR31306">
    <property type="entry name" value="ALPHA-1,6-MANNOSYLTRANSFERASE MNN11-RELATED"/>
    <property type="match status" value="1"/>
</dbReference>
<dbReference type="PANTHER" id="PTHR31306:SF10">
    <property type="entry name" value="ALPHA-1,6-MANNOSYLTRANSFERASE MNN11-RELATED"/>
    <property type="match status" value="1"/>
</dbReference>
<evidence type="ECO:0000256" key="1">
    <source>
        <dbReference type="ARBA" id="ARBA00005664"/>
    </source>
</evidence>
<name>A0A3A2ZIW9_9EURO</name>
<dbReference type="AlphaFoldDB" id="A0A3A2ZIW9"/>
<evidence type="ECO:0000256" key="2">
    <source>
        <dbReference type="ARBA" id="ARBA00022676"/>
    </source>
</evidence>
<dbReference type="STRING" id="2070753.A0A3A2ZIW9"/>
<dbReference type="GO" id="GO:0000136">
    <property type="term" value="C:mannan polymerase complex"/>
    <property type="evidence" value="ECO:0007669"/>
    <property type="project" value="TreeGrafter"/>
</dbReference>
<proteinExistence type="inferred from homology"/>
<keyword evidence="5" id="KW-1185">Reference proteome</keyword>
<comment type="similarity">
    <text evidence="1">Belongs to the glycosyltransferase 34 family.</text>
</comment>
<comment type="caution">
    <text evidence="4">The sequence shown here is derived from an EMBL/GenBank/DDBJ whole genome shotgun (WGS) entry which is preliminary data.</text>
</comment>
<dbReference type="InterPro" id="IPR008630">
    <property type="entry name" value="Glyco_trans_34"/>
</dbReference>
<keyword evidence="2 4" id="KW-0328">Glycosyltransferase</keyword>
<dbReference type="EMBL" id="MVGC01000137">
    <property type="protein sequence ID" value="RJE23062.1"/>
    <property type="molecule type" value="Genomic_DNA"/>
</dbReference>
<dbReference type="InterPro" id="IPR029044">
    <property type="entry name" value="Nucleotide-diphossugar_trans"/>
</dbReference>
<reference evidence="5" key="1">
    <citation type="submission" date="2017-02" db="EMBL/GenBank/DDBJ databases">
        <authorList>
            <person name="Tafer H."/>
            <person name="Lopandic K."/>
        </authorList>
    </citation>
    <scope>NUCLEOTIDE SEQUENCE [LARGE SCALE GENOMIC DNA]</scope>
    <source>
        <strain evidence="5">CBS 366.77</strain>
    </source>
</reference>
<dbReference type="FunFam" id="3.90.550.10:FF:000149">
    <property type="entry name" value="Alpha-1,6-mannosyltransferase subunit"/>
    <property type="match status" value="1"/>
</dbReference>